<organism evidence="10 11">
    <name type="scientific">Fasciolopsis buskii</name>
    <dbReference type="NCBI Taxonomy" id="27845"/>
    <lineage>
        <taxon>Eukaryota</taxon>
        <taxon>Metazoa</taxon>
        <taxon>Spiralia</taxon>
        <taxon>Lophotrochozoa</taxon>
        <taxon>Platyhelminthes</taxon>
        <taxon>Trematoda</taxon>
        <taxon>Digenea</taxon>
        <taxon>Plagiorchiida</taxon>
        <taxon>Echinostomata</taxon>
        <taxon>Echinostomatoidea</taxon>
        <taxon>Fasciolidae</taxon>
        <taxon>Fasciolopsis</taxon>
    </lineage>
</organism>
<evidence type="ECO:0000256" key="2">
    <source>
        <dbReference type="ARBA" id="ARBA00022723"/>
    </source>
</evidence>
<evidence type="ECO:0000259" key="8">
    <source>
        <dbReference type="Pfam" id="PF08790"/>
    </source>
</evidence>
<evidence type="ECO:0000256" key="1">
    <source>
        <dbReference type="ARBA" id="ARBA00004123"/>
    </source>
</evidence>
<evidence type="ECO:0000256" key="3">
    <source>
        <dbReference type="ARBA" id="ARBA00022737"/>
    </source>
</evidence>
<evidence type="ECO:0000313" key="11">
    <source>
        <dbReference type="Proteomes" id="UP000728185"/>
    </source>
</evidence>
<dbReference type="Proteomes" id="UP000728185">
    <property type="component" value="Unassembled WGS sequence"/>
</dbReference>
<keyword evidence="2" id="KW-0479">Metal-binding</keyword>
<evidence type="ECO:0000256" key="7">
    <source>
        <dbReference type="PROSITE-ProRule" id="PRU01145"/>
    </source>
</evidence>
<comment type="caution">
    <text evidence="10">The sequence shown here is derived from an EMBL/GenBank/DDBJ whole genome shotgun (WGS) entry which is preliminary data.</text>
</comment>
<dbReference type="InterPro" id="IPR036236">
    <property type="entry name" value="Znf_C2H2_sf"/>
</dbReference>
<dbReference type="InterPro" id="IPR039999">
    <property type="entry name" value="LYAR"/>
</dbReference>
<dbReference type="OrthoDB" id="21474at2759"/>
<dbReference type="GO" id="GO:0008270">
    <property type="term" value="F:zinc ion binding"/>
    <property type="evidence" value="ECO:0007669"/>
    <property type="project" value="UniProtKB-KW"/>
</dbReference>
<comment type="subcellular location">
    <subcellularLocation>
        <location evidence="1">Nucleus</location>
    </subcellularLocation>
</comment>
<dbReference type="PROSITE" id="PS51804">
    <property type="entry name" value="ZF_C2HC_LYAR"/>
    <property type="match status" value="2"/>
</dbReference>
<dbReference type="GO" id="GO:0006364">
    <property type="term" value="P:rRNA processing"/>
    <property type="evidence" value="ECO:0007669"/>
    <property type="project" value="TreeGrafter"/>
</dbReference>
<keyword evidence="6" id="KW-0539">Nucleus</keyword>
<dbReference type="Pfam" id="PF08790">
    <property type="entry name" value="zf-LYAR"/>
    <property type="match status" value="1"/>
</dbReference>
<name>A0A8E0RUN8_9TREM</name>
<proteinExistence type="predicted"/>
<sequence length="337" mass="38093">MVVFVCGHCNESLRKKAVEAHFMLCRGCVTVSCIDCQLQFDKSSYKTHCSCMSEAQKYDKKGSCLKRPGPSKQEQWTAMVRRTISNCDVKDSETRSFLHDLERCPNLPRKKSKFENFMKSKYRHLNLEKIQDIWNVISKCFEEEKSNDAKEAKQMRVDSDTKSANLVAASDAENCIEVAGGSIKLRDLLAQLLIQYSSNGWSGSKKIIKLALMQWIQSAEHSVSYSAEDNSVSLIRHEDTINNRCGEREIGATVQGNSDGISSFSGLILSILSDSSKHQLPLKKLRKRVVSLYDSTLGLTKPLTREELYARLDRKLRKSSLFHLDEDGKTVHLIASL</sequence>
<evidence type="ECO:0008006" key="12">
    <source>
        <dbReference type="Google" id="ProtNLM"/>
    </source>
</evidence>
<keyword evidence="11" id="KW-1185">Reference proteome</keyword>
<keyword evidence="4 7" id="KW-0863">Zinc-finger</keyword>
<keyword evidence="3" id="KW-0677">Repeat</keyword>
<dbReference type="GO" id="GO:0003677">
    <property type="term" value="F:DNA binding"/>
    <property type="evidence" value="ECO:0007669"/>
    <property type="project" value="InterPro"/>
</dbReference>
<dbReference type="GO" id="GO:0000122">
    <property type="term" value="P:negative regulation of transcription by RNA polymerase II"/>
    <property type="evidence" value="ECO:0007669"/>
    <property type="project" value="TreeGrafter"/>
</dbReference>
<dbReference type="EMBL" id="LUCM01004475">
    <property type="protein sequence ID" value="KAA0194290.1"/>
    <property type="molecule type" value="Genomic_DNA"/>
</dbReference>
<dbReference type="FunFam" id="1.10.10.2100:FF:000002">
    <property type="entry name" value="cell growth-regulating nucleolar protein-like"/>
    <property type="match status" value="1"/>
</dbReference>
<dbReference type="PANTHER" id="PTHR13100">
    <property type="entry name" value="CELL GROWTH-REGULATING NUCLEOLAR PROTEIN LYAR"/>
    <property type="match status" value="1"/>
</dbReference>
<protein>
    <recommendedName>
        <fullName evidence="12">Zinc finger C2H2 LYAR-type domain-containing protein</fullName>
    </recommendedName>
</protein>
<keyword evidence="5" id="KW-0862">Zinc</keyword>
<dbReference type="GO" id="GO:0005730">
    <property type="term" value="C:nucleolus"/>
    <property type="evidence" value="ECO:0007669"/>
    <property type="project" value="TreeGrafter"/>
</dbReference>
<gene>
    <name evidence="10" type="ORF">FBUS_06334</name>
</gene>
<evidence type="ECO:0000256" key="6">
    <source>
        <dbReference type="ARBA" id="ARBA00023242"/>
    </source>
</evidence>
<dbReference type="Pfam" id="PF25879">
    <property type="entry name" value="WHD_LYAR"/>
    <property type="match status" value="1"/>
</dbReference>
<evidence type="ECO:0000313" key="10">
    <source>
        <dbReference type="EMBL" id="KAA0194290.1"/>
    </source>
</evidence>
<feature type="domain" description="Zinc finger C2H2 LYAR-type" evidence="8">
    <location>
        <begin position="31"/>
        <end position="58"/>
    </location>
</feature>
<evidence type="ECO:0000256" key="5">
    <source>
        <dbReference type="ARBA" id="ARBA00022833"/>
    </source>
</evidence>
<dbReference type="SUPFAM" id="SSF57667">
    <property type="entry name" value="beta-beta-alpha zinc fingers"/>
    <property type="match status" value="2"/>
</dbReference>
<dbReference type="AlphaFoldDB" id="A0A8E0RUN8"/>
<dbReference type="Gene3D" id="1.10.10.2100">
    <property type="match status" value="1"/>
</dbReference>
<dbReference type="InterPro" id="IPR058719">
    <property type="entry name" value="WHD_LYAR"/>
</dbReference>
<evidence type="ECO:0000259" key="9">
    <source>
        <dbReference type="Pfam" id="PF25879"/>
    </source>
</evidence>
<dbReference type="InterPro" id="IPR014898">
    <property type="entry name" value="Znf_C2H2_LYAR"/>
</dbReference>
<evidence type="ECO:0000256" key="4">
    <source>
        <dbReference type="ARBA" id="ARBA00022771"/>
    </source>
</evidence>
<dbReference type="Gene3D" id="3.30.1490.490">
    <property type="match status" value="1"/>
</dbReference>
<feature type="domain" description="Cell growth-regulating nucleolar protein-like winged helix" evidence="9">
    <location>
        <begin position="265"/>
        <end position="335"/>
    </location>
</feature>
<reference evidence="10" key="1">
    <citation type="submission" date="2019-05" db="EMBL/GenBank/DDBJ databases">
        <title>Annotation for the trematode Fasciolopsis buski.</title>
        <authorList>
            <person name="Choi Y.-J."/>
        </authorList>
    </citation>
    <scope>NUCLEOTIDE SEQUENCE</scope>
    <source>
        <strain evidence="10">HT</strain>
        <tissue evidence="10">Whole worm</tissue>
    </source>
</reference>
<dbReference type="PANTHER" id="PTHR13100:SF10">
    <property type="entry name" value="CELL GROWTH-REGULATING NUCLEOLAR PROTEIN"/>
    <property type="match status" value="1"/>
</dbReference>
<accession>A0A8E0RUN8</accession>